<evidence type="ECO:0000256" key="8">
    <source>
        <dbReference type="ARBA" id="ARBA00023026"/>
    </source>
</evidence>
<evidence type="ECO:0000256" key="10">
    <source>
        <dbReference type="RuleBase" id="RU361228"/>
    </source>
</evidence>
<dbReference type="EMBL" id="KQ971334">
    <property type="protein sequence ID" value="EEZ99661.1"/>
    <property type="molecule type" value="Genomic_DNA"/>
</dbReference>
<comment type="catalytic activity">
    <reaction evidence="9 10">
        <text>L-arginyl-[protein] + NAD(+) = N(omega)-(ADP-D-ribosyl)-L-arginyl-[protein] + nicotinamide + H(+)</text>
        <dbReference type="Rhea" id="RHEA:19149"/>
        <dbReference type="Rhea" id="RHEA-COMP:10532"/>
        <dbReference type="Rhea" id="RHEA-COMP:15087"/>
        <dbReference type="ChEBI" id="CHEBI:15378"/>
        <dbReference type="ChEBI" id="CHEBI:17154"/>
        <dbReference type="ChEBI" id="CHEBI:29965"/>
        <dbReference type="ChEBI" id="CHEBI:57540"/>
        <dbReference type="ChEBI" id="CHEBI:142554"/>
        <dbReference type="EC" id="2.4.2.31"/>
    </reaction>
</comment>
<proteinExistence type="inferred from homology"/>
<keyword evidence="10" id="KW-0521">NADP</keyword>
<dbReference type="InterPro" id="IPR050999">
    <property type="entry name" value="ADP-ribosyltransferase_ARG"/>
</dbReference>
<keyword evidence="6 10" id="KW-0808">Transferase</keyword>
<evidence type="ECO:0000256" key="4">
    <source>
        <dbReference type="ARBA" id="ARBA00022656"/>
    </source>
</evidence>
<evidence type="ECO:0000313" key="11">
    <source>
        <dbReference type="EMBL" id="EEZ99661.1"/>
    </source>
</evidence>
<keyword evidence="7" id="KW-0548">Nucleotidyltransferase</keyword>
<keyword evidence="10" id="KW-0520">NAD</keyword>
<keyword evidence="3" id="KW-0964">Secreted</keyword>
<protein>
    <recommendedName>
        <fullName evidence="10">NAD(P)(+)--arginine ADP-ribosyltransferase</fullName>
        <ecNumber evidence="10">2.4.2.31</ecNumber>
    </recommendedName>
    <alternativeName>
        <fullName evidence="10">Mono(ADP-ribosyl)transferase</fullName>
    </alternativeName>
</protein>
<name>D6WII4_TRICA</name>
<evidence type="ECO:0000256" key="2">
    <source>
        <dbReference type="ARBA" id="ARBA00009558"/>
    </source>
</evidence>
<dbReference type="HOGENOM" id="CLU_1112570_0_0_1"/>
<evidence type="ECO:0000313" key="12">
    <source>
        <dbReference type="Proteomes" id="UP000007266"/>
    </source>
</evidence>
<dbReference type="EC" id="2.4.2.31" evidence="10"/>
<dbReference type="PROSITE" id="PS51996">
    <property type="entry name" value="TR_MART"/>
    <property type="match status" value="1"/>
</dbReference>
<accession>D6WII4</accession>
<dbReference type="FunFam" id="3.90.176.10:FF:000003">
    <property type="entry name" value="NAD(P)(+)--arginine ADP-ribosyltransferase"/>
    <property type="match status" value="1"/>
</dbReference>
<dbReference type="GO" id="GO:0106274">
    <property type="term" value="F:NAD+-protein-arginine ADP-ribosyltransferase activity"/>
    <property type="evidence" value="ECO:0007669"/>
    <property type="project" value="UniProtKB-EC"/>
</dbReference>
<keyword evidence="5 10" id="KW-0328">Glycosyltransferase</keyword>
<keyword evidence="12" id="KW-1185">Reference proteome</keyword>
<evidence type="ECO:0000256" key="1">
    <source>
        <dbReference type="ARBA" id="ARBA00004613"/>
    </source>
</evidence>
<keyword evidence="8" id="KW-0843">Virulence</keyword>
<dbReference type="Pfam" id="PF01129">
    <property type="entry name" value="ART"/>
    <property type="match status" value="1"/>
</dbReference>
<dbReference type="GO" id="GO:0090729">
    <property type="term" value="F:toxin activity"/>
    <property type="evidence" value="ECO:0007669"/>
    <property type="project" value="UniProtKB-KW"/>
</dbReference>
<evidence type="ECO:0000256" key="6">
    <source>
        <dbReference type="ARBA" id="ARBA00022679"/>
    </source>
</evidence>
<reference evidence="11 12" key="2">
    <citation type="journal article" date="2010" name="Nucleic Acids Res.">
        <title>BeetleBase in 2010: revisions to provide comprehensive genomic information for Tribolium castaneum.</title>
        <authorList>
            <person name="Kim H.S."/>
            <person name="Murphy T."/>
            <person name="Xia J."/>
            <person name="Caragea D."/>
            <person name="Park Y."/>
            <person name="Beeman R.W."/>
            <person name="Lorenzen M.D."/>
            <person name="Butcher S."/>
            <person name="Manak J.R."/>
            <person name="Brown S.J."/>
        </authorList>
    </citation>
    <scope>GENOME REANNOTATION</scope>
    <source>
        <strain evidence="11 12">Georgia GA2</strain>
    </source>
</reference>
<dbReference type="AlphaFoldDB" id="D6WII4"/>
<evidence type="ECO:0000256" key="9">
    <source>
        <dbReference type="ARBA" id="ARBA00047597"/>
    </source>
</evidence>
<dbReference type="Proteomes" id="UP000007266">
    <property type="component" value="Linkage group 3"/>
</dbReference>
<gene>
    <name evidence="11" type="primary">AUGUSTUS-3.0.2_02418</name>
    <name evidence="11" type="ORF">TcasGA2_TC002418</name>
</gene>
<dbReference type="PRINTS" id="PR00970">
    <property type="entry name" value="RIBTRNSFRASE"/>
</dbReference>
<reference evidence="11 12" key="1">
    <citation type="journal article" date="2008" name="Nature">
        <title>The genome of the model beetle and pest Tribolium castaneum.</title>
        <authorList>
            <consortium name="Tribolium Genome Sequencing Consortium"/>
            <person name="Richards S."/>
            <person name="Gibbs R.A."/>
            <person name="Weinstock G.M."/>
            <person name="Brown S.J."/>
            <person name="Denell R."/>
            <person name="Beeman R.W."/>
            <person name="Gibbs R."/>
            <person name="Beeman R.W."/>
            <person name="Brown S.J."/>
            <person name="Bucher G."/>
            <person name="Friedrich M."/>
            <person name="Grimmelikhuijzen C.J."/>
            <person name="Klingler M."/>
            <person name="Lorenzen M."/>
            <person name="Richards S."/>
            <person name="Roth S."/>
            <person name="Schroder R."/>
            <person name="Tautz D."/>
            <person name="Zdobnov E.M."/>
            <person name="Muzny D."/>
            <person name="Gibbs R.A."/>
            <person name="Weinstock G.M."/>
            <person name="Attaway T."/>
            <person name="Bell S."/>
            <person name="Buhay C.J."/>
            <person name="Chandrabose M.N."/>
            <person name="Chavez D."/>
            <person name="Clerk-Blankenburg K.P."/>
            <person name="Cree A."/>
            <person name="Dao M."/>
            <person name="Davis C."/>
            <person name="Chacko J."/>
            <person name="Dinh H."/>
            <person name="Dugan-Rocha S."/>
            <person name="Fowler G."/>
            <person name="Garner T.T."/>
            <person name="Garnes J."/>
            <person name="Gnirke A."/>
            <person name="Hawes A."/>
            <person name="Hernandez J."/>
            <person name="Hines S."/>
            <person name="Holder M."/>
            <person name="Hume J."/>
            <person name="Jhangiani S.N."/>
            <person name="Joshi V."/>
            <person name="Khan Z.M."/>
            <person name="Jackson L."/>
            <person name="Kovar C."/>
            <person name="Kowis A."/>
            <person name="Lee S."/>
            <person name="Lewis L.R."/>
            <person name="Margolis J."/>
            <person name="Morgan M."/>
            <person name="Nazareth L.V."/>
            <person name="Nguyen N."/>
            <person name="Okwuonu G."/>
            <person name="Parker D."/>
            <person name="Richards S."/>
            <person name="Ruiz S.J."/>
            <person name="Santibanez J."/>
            <person name="Savard J."/>
            <person name="Scherer S.E."/>
            <person name="Schneider B."/>
            <person name="Sodergren E."/>
            <person name="Tautz D."/>
            <person name="Vattahil S."/>
            <person name="Villasana D."/>
            <person name="White C.S."/>
            <person name="Wright R."/>
            <person name="Park Y."/>
            <person name="Beeman R.W."/>
            <person name="Lord J."/>
            <person name="Oppert B."/>
            <person name="Lorenzen M."/>
            <person name="Brown S."/>
            <person name="Wang L."/>
            <person name="Savard J."/>
            <person name="Tautz D."/>
            <person name="Richards S."/>
            <person name="Weinstock G."/>
            <person name="Gibbs R.A."/>
            <person name="Liu Y."/>
            <person name="Worley K."/>
            <person name="Weinstock G."/>
            <person name="Elsik C.G."/>
            <person name="Reese J.T."/>
            <person name="Elhaik E."/>
            <person name="Landan G."/>
            <person name="Graur D."/>
            <person name="Arensburger P."/>
            <person name="Atkinson P."/>
            <person name="Beeman R.W."/>
            <person name="Beidler J."/>
            <person name="Brown S.J."/>
            <person name="Demuth J.P."/>
            <person name="Drury D.W."/>
            <person name="Du Y.Z."/>
            <person name="Fujiwara H."/>
            <person name="Lorenzen M."/>
            <person name="Maselli V."/>
            <person name="Osanai M."/>
            <person name="Park Y."/>
            <person name="Robertson H.M."/>
            <person name="Tu Z."/>
            <person name="Wang J.J."/>
            <person name="Wang S."/>
            <person name="Richards S."/>
            <person name="Song H."/>
            <person name="Zhang L."/>
            <person name="Sodergren E."/>
            <person name="Werner D."/>
            <person name="Stanke M."/>
            <person name="Morgenstern B."/>
            <person name="Solovyev V."/>
            <person name="Kosarev P."/>
            <person name="Brown G."/>
            <person name="Chen H.C."/>
            <person name="Ermolaeva O."/>
            <person name="Hlavina W."/>
            <person name="Kapustin Y."/>
            <person name="Kiryutin B."/>
            <person name="Kitts P."/>
            <person name="Maglott D."/>
            <person name="Pruitt K."/>
            <person name="Sapojnikov V."/>
            <person name="Souvorov A."/>
            <person name="Mackey A.J."/>
            <person name="Waterhouse R.M."/>
            <person name="Wyder S."/>
            <person name="Zdobnov E.M."/>
            <person name="Zdobnov E.M."/>
            <person name="Wyder S."/>
            <person name="Kriventseva E.V."/>
            <person name="Kadowaki T."/>
            <person name="Bork P."/>
            <person name="Aranda M."/>
            <person name="Bao R."/>
            <person name="Beermann A."/>
            <person name="Berns N."/>
            <person name="Bolognesi R."/>
            <person name="Bonneton F."/>
            <person name="Bopp D."/>
            <person name="Brown S.J."/>
            <person name="Bucher G."/>
            <person name="Butts T."/>
            <person name="Chaumot A."/>
            <person name="Denell R.E."/>
            <person name="Ferrier D.E."/>
            <person name="Friedrich M."/>
            <person name="Gordon C.M."/>
            <person name="Jindra M."/>
            <person name="Klingler M."/>
            <person name="Lan Q."/>
            <person name="Lattorff H.M."/>
            <person name="Laudet V."/>
            <person name="von Levetsow C."/>
            <person name="Liu Z."/>
            <person name="Lutz R."/>
            <person name="Lynch J.A."/>
            <person name="da Fonseca R.N."/>
            <person name="Posnien N."/>
            <person name="Reuter R."/>
            <person name="Roth S."/>
            <person name="Savard J."/>
            <person name="Schinko J.B."/>
            <person name="Schmitt C."/>
            <person name="Schoppmeier M."/>
            <person name="Schroder R."/>
            <person name="Shippy T.D."/>
            <person name="Simonnet F."/>
            <person name="Marques-Souza H."/>
            <person name="Tautz D."/>
            <person name="Tomoyasu Y."/>
            <person name="Trauner J."/>
            <person name="Van der Zee M."/>
            <person name="Vervoort M."/>
            <person name="Wittkopp N."/>
            <person name="Wimmer E.A."/>
            <person name="Yang X."/>
            <person name="Jones A.K."/>
            <person name="Sattelle D.B."/>
            <person name="Ebert P.R."/>
            <person name="Nelson D."/>
            <person name="Scott J.G."/>
            <person name="Beeman R.W."/>
            <person name="Muthukrishnan S."/>
            <person name="Kramer K.J."/>
            <person name="Arakane Y."/>
            <person name="Beeman R.W."/>
            <person name="Zhu Q."/>
            <person name="Hogenkamp D."/>
            <person name="Dixit R."/>
            <person name="Oppert B."/>
            <person name="Jiang H."/>
            <person name="Zou Z."/>
            <person name="Marshall J."/>
            <person name="Elpidina E."/>
            <person name="Vinokurov K."/>
            <person name="Oppert C."/>
            <person name="Zou Z."/>
            <person name="Evans J."/>
            <person name="Lu Z."/>
            <person name="Zhao P."/>
            <person name="Sumathipala N."/>
            <person name="Altincicek B."/>
            <person name="Vilcinskas A."/>
            <person name="Williams M."/>
            <person name="Hultmark D."/>
            <person name="Hetru C."/>
            <person name="Jiang H."/>
            <person name="Grimmelikhuijzen C.J."/>
            <person name="Hauser F."/>
            <person name="Cazzamali G."/>
            <person name="Williamson M."/>
            <person name="Park Y."/>
            <person name="Li B."/>
            <person name="Tanaka Y."/>
            <person name="Predel R."/>
            <person name="Neupert S."/>
            <person name="Schachtner J."/>
            <person name="Verleyen P."/>
            <person name="Raible F."/>
            <person name="Bork P."/>
            <person name="Friedrich M."/>
            <person name="Walden K.K."/>
            <person name="Robertson H.M."/>
            <person name="Angeli S."/>
            <person name="Foret S."/>
            <person name="Bucher G."/>
            <person name="Schuetz S."/>
            <person name="Maleszka R."/>
            <person name="Wimmer E.A."/>
            <person name="Beeman R.W."/>
            <person name="Lorenzen M."/>
            <person name="Tomoyasu Y."/>
            <person name="Miller S.C."/>
            <person name="Grossmann D."/>
            <person name="Bucher G."/>
        </authorList>
    </citation>
    <scope>NUCLEOTIDE SEQUENCE [LARGE SCALE GENOMIC DNA]</scope>
    <source>
        <strain evidence="11 12">Georgia GA2</strain>
    </source>
</reference>
<dbReference type="InterPro" id="IPR000768">
    <property type="entry name" value="ART"/>
</dbReference>
<dbReference type="GO" id="GO:0003950">
    <property type="term" value="F:NAD+ poly-ADP-ribosyltransferase activity"/>
    <property type="evidence" value="ECO:0000318"/>
    <property type="project" value="GO_Central"/>
</dbReference>
<evidence type="ECO:0000256" key="5">
    <source>
        <dbReference type="ARBA" id="ARBA00022676"/>
    </source>
</evidence>
<comment type="similarity">
    <text evidence="2 10">Belongs to the Arg-specific ADP-ribosyltransferase family.</text>
</comment>
<sequence>MPPQRQNSNQRTQLRYVGTQAPFIDTQDFQIASFALKVNINDIRRYLAQELAANRTFRAVWEASREIHAEDVEDGRYDTNTLSEFYIAIIAYSFEYQGVQIYVDFNAKSRQMKNLSSWNAFPYKSLYCLLAQSVKYVRSVPDARATRIKLYRGLNFVFPCQVNQKISFGQFASFSTSEGVARRFMGNSGTLFEIQPPVQPKTTVGIEPYSFIDDEEEVLVMAWSQFVVKRIIREQNKVILESVDNKAVKV</sequence>
<dbReference type="GO" id="GO:0016779">
    <property type="term" value="F:nucleotidyltransferase activity"/>
    <property type="evidence" value="ECO:0007669"/>
    <property type="project" value="UniProtKB-KW"/>
</dbReference>
<evidence type="ECO:0000256" key="7">
    <source>
        <dbReference type="ARBA" id="ARBA00022695"/>
    </source>
</evidence>
<dbReference type="SUPFAM" id="SSF56399">
    <property type="entry name" value="ADP-ribosylation"/>
    <property type="match status" value="1"/>
</dbReference>
<keyword evidence="4" id="KW-0800">Toxin</keyword>
<dbReference type="Gene3D" id="3.90.176.10">
    <property type="entry name" value="Toxin ADP-ribosyltransferase, Chain A, domain 1"/>
    <property type="match status" value="1"/>
</dbReference>
<comment type="subcellular location">
    <subcellularLocation>
        <location evidence="1">Secreted</location>
    </subcellularLocation>
</comment>
<dbReference type="eggNOG" id="ENOG502RVR2">
    <property type="taxonomic scope" value="Eukaryota"/>
</dbReference>
<dbReference type="PANTHER" id="PTHR10339">
    <property type="entry name" value="ADP-RIBOSYLTRANSFERASE"/>
    <property type="match status" value="1"/>
</dbReference>
<dbReference type="PhylomeDB" id="D6WII4"/>
<organism evidence="11 12">
    <name type="scientific">Tribolium castaneum</name>
    <name type="common">Red flour beetle</name>
    <dbReference type="NCBI Taxonomy" id="7070"/>
    <lineage>
        <taxon>Eukaryota</taxon>
        <taxon>Metazoa</taxon>
        <taxon>Ecdysozoa</taxon>
        <taxon>Arthropoda</taxon>
        <taxon>Hexapoda</taxon>
        <taxon>Insecta</taxon>
        <taxon>Pterygota</taxon>
        <taxon>Neoptera</taxon>
        <taxon>Endopterygota</taxon>
        <taxon>Coleoptera</taxon>
        <taxon>Polyphaga</taxon>
        <taxon>Cucujiformia</taxon>
        <taxon>Tenebrionidae</taxon>
        <taxon>Tenebrionidae incertae sedis</taxon>
        <taxon>Tribolium</taxon>
    </lineage>
</organism>
<dbReference type="PANTHER" id="PTHR10339:SF25">
    <property type="entry name" value="SECRETED EXOENZYME S"/>
    <property type="match status" value="1"/>
</dbReference>
<evidence type="ECO:0000256" key="3">
    <source>
        <dbReference type="ARBA" id="ARBA00022525"/>
    </source>
</evidence>
<dbReference type="GO" id="GO:0005576">
    <property type="term" value="C:extracellular region"/>
    <property type="evidence" value="ECO:0007669"/>
    <property type="project" value="UniProtKB-SubCell"/>
</dbReference>